<evidence type="ECO:0000256" key="1">
    <source>
        <dbReference type="ARBA" id="ARBA00022729"/>
    </source>
</evidence>
<name>A0AB34JZQ4_PRYPA</name>
<dbReference type="Gene3D" id="3.40.50.1820">
    <property type="entry name" value="alpha/beta hydrolase"/>
    <property type="match status" value="1"/>
</dbReference>
<comment type="caution">
    <text evidence="3">The sequence shown here is derived from an EMBL/GenBank/DDBJ whole genome shotgun (WGS) entry which is preliminary data.</text>
</comment>
<dbReference type="InterPro" id="IPR029058">
    <property type="entry name" value="AB_hydrolase_fold"/>
</dbReference>
<feature type="chain" id="PRO_5044263684" description="Feruloyl esterase" evidence="2">
    <location>
        <begin position="20"/>
        <end position="296"/>
    </location>
</feature>
<evidence type="ECO:0000313" key="4">
    <source>
        <dbReference type="Proteomes" id="UP001515480"/>
    </source>
</evidence>
<dbReference type="EMBL" id="JBGBPQ010000003">
    <property type="protein sequence ID" value="KAL1526367.1"/>
    <property type="molecule type" value="Genomic_DNA"/>
</dbReference>
<evidence type="ECO:0000313" key="3">
    <source>
        <dbReference type="EMBL" id="KAL1526367.1"/>
    </source>
</evidence>
<proteinExistence type="predicted"/>
<organism evidence="3 4">
    <name type="scientific">Prymnesium parvum</name>
    <name type="common">Toxic golden alga</name>
    <dbReference type="NCBI Taxonomy" id="97485"/>
    <lineage>
        <taxon>Eukaryota</taxon>
        <taxon>Haptista</taxon>
        <taxon>Haptophyta</taxon>
        <taxon>Prymnesiophyceae</taxon>
        <taxon>Prymnesiales</taxon>
        <taxon>Prymnesiaceae</taxon>
        <taxon>Prymnesium</taxon>
    </lineage>
</organism>
<protein>
    <recommendedName>
        <fullName evidence="5">Feruloyl esterase</fullName>
    </recommendedName>
</protein>
<dbReference type="InterPro" id="IPR000801">
    <property type="entry name" value="Esterase-like"/>
</dbReference>
<dbReference type="Pfam" id="PF00756">
    <property type="entry name" value="Esterase"/>
    <property type="match status" value="1"/>
</dbReference>
<dbReference type="InterPro" id="IPR050955">
    <property type="entry name" value="Plant_Biomass_Hydrol_Est"/>
</dbReference>
<dbReference type="Proteomes" id="UP001515480">
    <property type="component" value="Unassembled WGS sequence"/>
</dbReference>
<evidence type="ECO:0000256" key="2">
    <source>
        <dbReference type="SAM" id="SignalP"/>
    </source>
</evidence>
<dbReference type="PANTHER" id="PTHR43037:SF1">
    <property type="entry name" value="BLL1128 PROTEIN"/>
    <property type="match status" value="1"/>
</dbReference>
<accession>A0AB34JZQ4</accession>
<keyword evidence="4" id="KW-1185">Reference proteome</keyword>
<sequence>MLLAAGLLLMASAPPNAAAADTHRWLRKHRGQLIEQSFEADVDGRRITLLYELFLPNSCTGVNGAPMCNKAPVLVFLHGRGESGSYDVTNAQSLPWLLLKNDTFSRDFPFITAVPQCPSYCAEINEWDALVLRSISALVLQHLTSSPIGGDRARVYLSGQSMGGNGAWLYAAQQPHLFAAVGVVCGYTHGSAPIAKRLVASQTAVLVCHSADDSVIPVAASDEMVQALTNRGHPPSLLKFIRYEHAPGPPMPEFSSLVGHGSYELLFRDPAFYSWLLEHRLQNADTFTEWHSLPTH</sequence>
<dbReference type="PANTHER" id="PTHR43037">
    <property type="entry name" value="UNNAMED PRODUCT-RELATED"/>
    <property type="match status" value="1"/>
</dbReference>
<dbReference type="SUPFAM" id="SSF53474">
    <property type="entry name" value="alpha/beta-Hydrolases"/>
    <property type="match status" value="1"/>
</dbReference>
<dbReference type="AlphaFoldDB" id="A0AB34JZQ4"/>
<evidence type="ECO:0008006" key="5">
    <source>
        <dbReference type="Google" id="ProtNLM"/>
    </source>
</evidence>
<keyword evidence="1 2" id="KW-0732">Signal</keyword>
<reference evidence="3 4" key="1">
    <citation type="journal article" date="2024" name="Science">
        <title>Giant polyketide synthase enzymes in the biosynthesis of giant marine polyether toxins.</title>
        <authorList>
            <person name="Fallon T.R."/>
            <person name="Shende V.V."/>
            <person name="Wierzbicki I.H."/>
            <person name="Pendleton A.L."/>
            <person name="Watervoot N.F."/>
            <person name="Auber R.P."/>
            <person name="Gonzalez D.J."/>
            <person name="Wisecaver J.H."/>
            <person name="Moore B.S."/>
        </authorList>
    </citation>
    <scope>NUCLEOTIDE SEQUENCE [LARGE SCALE GENOMIC DNA]</scope>
    <source>
        <strain evidence="3 4">12B1</strain>
    </source>
</reference>
<gene>
    <name evidence="3" type="ORF">AB1Y20_015081</name>
</gene>
<feature type="signal peptide" evidence="2">
    <location>
        <begin position="1"/>
        <end position="19"/>
    </location>
</feature>